<dbReference type="InterPro" id="IPR001305">
    <property type="entry name" value="HSP_DnaJ_Cys-rich_dom"/>
</dbReference>
<evidence type="ECO:0000256" key="2">
    <source>
        <dbReference type="ARBA" id="ARBA00022705"/>
    </source>
</evidence>
<evidence type="ECO:0000256" key="6">
    <source>
        <dbReference type="ARBA" id="ARBA00022833"/>
    </source>
</evidence>
<comment type="similarity">
    <text evidence="10 12">Belongs to the DnaJ family.</text>
</comment>
<dbReference type="CDD" id="cd06257">
    <property type="entry name" value="DnaJ"/>
    <property type="match status" value="1"/>
</dbReference>
<evidence type="ECO:0000313" key="17">
    <source>
        <dbReference type="Proteomes" id="UP000218267"/>
    </source>
</evidence>
<feature type="binding site" evidence="12">
    <location>
        <position position="153"/>
    </location>
    <ligand>
        <name>Zn(2+)</name>
        <dbReference type="ChEBI" id="CHEBI:29105"/>
        <label>1</label>
    </ligand>
</feature>
<dbReference type="PRINTS" id="PR00625">
    <property type="entry name" value="JDOMAIN"/>
</dbReference>
<comment type="function">
    <text evidence="9 12">Participates actively in the response to hyperosmotic and heat shock by preventing the aggregation of stress-denatured proteins and by disaggregating proteins, also in an autonomous, DnaK-independent fashion. Unfolded proteins bind initially to DnaJ; upon interaction with the DnaJ-bound protein, DnaK hydrolyzes its bound ATP, resulting in the formation of a stable complex. GrpE releases ADP from DnaK; ATP binding to DnaK triggers the release of the substrate protein, thus completing the reaction cycle. Several rounds of ATP-dependent interactions between DnaJ, DnaK and GrpE are required for fully efficient folding. Also involved, together with DnaK and GrpE, in the DNA replication of plasmids through activation of initiation proteins.</text>
</comment>
<keyword evidence="1 12" id="KW-0963">Cytoplasm</keyword>
<evidence type="ECO:0000256" key="8">
    <source>
        <dbReference type="ARBA" id="ARBA00023186"/>
    </source>
</evidence>
<evidence type="ECO:0000256" key="1">
    <source>
        <dbReference type="ARBA" id="ARBA00022490"/>
    </source>
</evidence>
<comment type="domain">
    <text evidence="12">The J domain is necessary and sufficient to stimulate DnaK ATPase activity. Zinc center 1 plays an important role in the autonomous, DnaK-independent chaperone activity of DnaJ. Zinc center 2 is essential for interaction with DnaK and for DnaJ activity.</text>
</comment>
<dbReference type="HAMAP" id="MF_01152">
    <property type="entry name" value="DnaJ"/>
    <property type="match status" value="1"/>
</dbReference>
<feature type="binding site" evidence="12">
    <location>
        <position position="213"/>
    </location>
    <ligand>
        <name>Zn(2+)</name>
        <dbReference type="ChEBI" id="CHEBI:29105"/>
        <label>1</label>
    </ligand>
</feature>
<dbReference type="SUPFAM" id="SSF57938">
    <property type="entry name" value="DnaJ/Hsp40 cysteine-rich domain"/>
    <property type="match status" value="1"/>
</dbReference>
<dbReference type="GO" id="GO:0051082">
    <property type="term" value="F:unfolded protein binding"/>
    <property type="evidence" value="ECO:0007669"/>
    <property type="project" value="UniProtKB-UniRule"/>
</dbReference>
<dbReference type="InterPro" id="IPR036410">
    <property type="entry name" value="HSP_DnaJ_Cys-rich_dom_sf"/>
</dbReference>
<evidence type="ECO:0000256" key="4">
    <source>
        <dbReference type="ARBA" id="ARBA00022737"/>
    </source>
</evidence>
<reference evidence="16 17" key="1">
    <citation type="journal article" date="2018" name="Mar. Genomics">
        <title>Complete genome sequence of Marinifilaceae bacterium strain SPP2, isolated from the Antarctic marine sediment.</title>
        <authorList>
            <person name="Watanabe M."/>
            <person name="Kojima H."/>
            <person name="Fukui M."/>
        </authorList>
    </citation>
    <scope>NUCLEOTIDE SEQUENCE [LARGE SCALE GENOMIC DNA]</scope>
    <source>
        <strain evidence="16 17">SPP2</strain>
    </source>
</reference>
<dbReference type="GO" id="GO:0005524">
    <property type="term" value="F:ATP binding"/>
    <property type="evidence" value="ECO:0007669"/>
    <property type="project" value="InterPro"/>
</dbReference>
<keyword evidence="2 12" id="KW-0235">DNA replication</keyword>
<dbReference type="GO" id="GO:0042026">
    <property type="term" value="P:protein refolding"/>
    <property type="evidence" value="ECO:0007669"/>
    <property type="project" value="TreeGrafter"/>
</dbReference>
<comment type="subcellular location">
    <subcellularLocation>
        <location evidence="12">Cytoplasm</location>
    </subcellularLocation>
</comment>
<dbReference type="Pfam" id="PF00226">
    <property type="entry name" value="DnaJ"/>
    <property type="match status" value="1"/>
</dbReference>
<organism evidence="16 17">
    <name type="scientific">Labilibaculum antarcticum</name>
    <dbReference type="NCBI Taxonomy" id="1717717"/>
    <lineage>
        <taxon>Bacteria</taxon>
        <taxon>Pseudomonadati</taxon>
        <taxon>Bacteroidota</taxon>
        <taxon>Bacteroidia</taxon>
        <taxon>Marinilabiliales</taxon>
        <taxon>Marinifilaceae</taxon>
        <taxon>Labilibaculum</taxon>
    </lineage>
</organism>
<dbReference type="CDD" id="cd10747">
    <property type="entry name" value="DnaJ_C"/>
    <property type="match status" value="1"/>
</dbReference>
<dbReference type="GO" id="GO:0006260">
    <property type="term" value="P:DNA replication"/>
    <property type="evidence" value="ECO:0007669"/>
    <property type="project" value="UniProtKB-KW"/>
</dbReference>
<dbReference type="InterPro" id="IPR001623">
    <property type="entry name" value="DnaJ_domain"/>
</dbReference>
<keyword evidence="17" id="KW-1185">Reference proteome</keyword>
<feature type="domain" description="J" evidence="14">
    <location>
        <begin position="5"/>
        <end position="70"/>
    </location>
</feature>
<evidence type="ECO:0000256" key="7">
    <source>
        <dbReference type="ARBA" id="ARBA00023016"/>
    </source>
</evidence>
<dbReference type="OrthoDB" id="9779889at2"/>
<dbReference type="PANTHER" id="PTHR43096:SF48">
    <property type="entry name" value="CHAPERONE PROTEIN DNAJ"/>
    <property type="match status" value="1"/>
</dbReference>
<dbReference type="GO" id="GO:0031072">
    <property type="term" value="F:heat shock protein binding"/>
    <property type="evidence" value="ECO:0007669"/>
    <property type="project" value="InterPro"/>
</dbReference>
<feature type="repeat" description="CXXCXGXG motif" evidence="12">
    <location>
        <begin position="196"/>
        <end position="203"/>
    </location>
</feature>
<feature type="repeat" description="CXXCXGXG motif" evidence="12">
    <location>
        <begin position="210"/>
        <end position="217"/>
    </location>
</feature>
<feature type="zinc finger region" description="CR-type" evidence="13">
    <location>
        <begin position="140"/>
        <end position="222"/>
    </location>
</feature>
<feature type="binding site" evidence="12">
    <location>
        <position position="170"/>
    </location>
    <ligand>
        <name>Zn(2+)</name>
        <dbReference type="ChEBI" id="CHEBI:29105"/>
        <label>2</label>
    </ligand>
</feature>
<evidence type="ECO:0000256" key="5">
    <source>
        <dbReference type="ARBA" id="ARBA00022771"/>
    </source>
</evidence>
<evidence type="ECO:0000313" key="16">
    <source>
        <dbReference type="EMBL" id="BAX79563.1"/>
    </source>
</evidence>
<dbReference type="AlphaFoldDB" id="A0A1Y1CHK2"/>
<evidence type="ECO:0000256" key="13">
    <source>
        <dbReference type="PROSITE-ProRule" id="PRU00546"/>
    </source>
</evidence>
<dbReference type="GO" id="GO:0008270">
    <property type="term" value="F:zinc ion binding"/>
    <property type="evidence" value="ECO:0007669"/>
    <property type="project" value="UniProtKB-UniRule"/>
</dbReference>
<comment type="subunit">
    <text evidence="12">Homodimer.</text>
</comment>
<accession>A0A1Y1CHK2</accession>
<name>A0A1Y1CHK2_9BACT</name>
<evidence type="ECO:0000259" key="14">
    <source>
        <dbReference type="PROSITE" id="PS50076"/>
    </source>
</evidence>
<dbReference type="NCBIfam" id="NF008035">
    <property type="entry name" value="PRK10767.1"/>
    <property type="match status" value="1"/>
</dbReference>
<dbReference type="KEGG" id="mbas:ALGA_1177"/>
<gene>
    <name evidence="12" type="primary">dnaJ</name>
    <name evidence="16" type="ORF">ALGA_1177</name>
</gene>
<keyword evidence="3 12" id="KW-0479">Metal-binding</keyword>
<dbReference type="FunFam" id="2.60.260.20:FF:000005">
    <property type="entry name" value="Chaperone protein dnaJ 1, mitochondrial"/>
    <property type="match status" value="1"/>
</dbReference>
<evidence type="ECO:0000256" key="12">
    <source>
        <dbReference type="HAMAP-Rule" id="MF_01152"/>
    </source>
</evidence>
<evidence type="ECO:0000256" key="10">
    <source>
        <dbReference type="ARBA" id="ARBA00061004"/>
    </source>
</evidence>
<dbReference type="FunFam" id="1.10.287.110:FF:000034">
    <property type="entry name" value="Chaperone protein DnaJ"/>
    <property type="match status" value="1"/>
</dbReference>
<comment type="cofactor">
    <cofactor evidence="12">
        <name>Zn(2+)</name>
        <dbReference type="ChEBI" id="CHEBI:29105"/>
    </cofactor>
    <text evidence="12">Binds 2 Zn(2+) ions per monomer.</text>
</comment>
<dbReference type="SMART" id="SM00271">
    <property type="entry name" value="DnaJ"/>
    <property type="match status" value="1"/>
</dbReference>
<dbReference type="InterPro" id="IPR002939">
    <property type="entry name" value="DnaJ_C"/>
</dbReference>
<dbReference type="EMBL" id="AP018042">
    <property type="protein sequence ID" value="BAX79563.1"/>
    <property type="molecule type" value="Genomic_DNA"/>
</dbReference>
<dbReference type="FunFam" id="2.10.230.10:FF:000002">
    <property type="entry name" value="Molecular chaperone DnaJ"/>
    <property type="match status" value="1"/>
</dbReference>
<dbReference type="InterPro" id="IPR012724">
    <property type="entry name" value="DnaJ"/>
</dbReference>
<dbReference type="Pfam" id="PF00684">
    <property type="entry name" value="DnaJ_CXXCXGXG"/>
    <property type="match status" value="1"/>
</dbReference>
<dbReference type="PANTHER" id="PTHR43096">
    <property type="entry name" value="DNAJ HOMOLOG 1, MITOCHONDRIAL-RELATED"/>
    <property type="match status" value="1"/>
</dbReference>
<feature type="domain" description="CR-type" evidence="15">
    <location>
        <begin position="140"/>
        <end position="222"/>
    </location>
</feature>
<keyword evidence="8 12" id="KW-0143">Chaperone</keyword>
<dbReference type="PROSITE" id="PS00636">
    <property type="entry name" value="DNAJ_1"/>
    <property type="match status" value="1"/>
</dbReference>
<dbReference type="Gene3D" id="2.10.230.10">
    <property type="entry name" value="Heat shock protein DnaJ, cysteine-rich domain"/>
    <property type="match status" value="1"/>
</dbReference>
<feature type="binding site" evidence="12">
    <location>
        <position position="196"/>
    </location>
    <ligand>
        <name>Zn(2+)</name>
        <dbReference type="ChEBI" id="CHEBI:29105"/>
        <label>2</label>
    </ligand>
</feature>
<protein>
    <recommendedName>
        <fullName evidence="11 12">Chaperone protein DnaJ</fullName>
    </recommendedName>
</protein>
<dbReference type="GO" id="GO:0005737">
    <property type="term" value="C:cytoplasm"/>
    <property type="evidence" value="ECO:0007669"/>
    <property type="project" value="UniProtKB-SubCell"/>
</dbReference>
<feature type="binding site" evidence="12">
    <location>
        <position position="210"/>
    </location>
    <ligand>
        <name>Zn(2+)</name>
        <dbReference type="ChEBI" id="CHEBI:29105"/>
        <label>1</label>
    </ligand>
</feature>
<dbReference type="GO" id="GO:0009408">
    <property type="term" value="P:response to heat"/>
    <property type="evidence" value="ECO:0007669"/>
    <property type="project" value="InterPro"/>
</dbReference>
<reference evidence="17" key="2">
    <citation type="journal article" date="2020" name="Antonie Van Leeuwenhoek">
        <title>Labilibaculum antarcticum sp. nov., a novel facultative anaerobic, psychrotorelant bacterium isolated from marine sediment of Antarctica.</title>
        <authorList>
            <person name="Watanabe M."/>
            <person name="Kojima H."/>
            <person name="Fukui M."/>
        </authorList>
    </citation>
    <scope>NUCLEOTIDE SEQUENCE [LARGE SCALE GENOMIC DNA]</scope>
    <source>
        <strain evidence="17">SPP2</strain>
    </source>
</reference>
<keyword evidence="7 12" id="KW-0346">Stress response</keyword>
<dbReference type="SUPFAM" id="SSF49493">
    <property type="entry name" value="HSP40/DnaJ peptide-binding domain"/>
    <property type="match status" value="2"/>
</dbReference>
<evidence type="ECO:0000259" key="15">
    <source>
        <dbReference type="PROSITE" id="PS51188"/>
    </source>
</evidence>
<feature type="binding site" evidence="12">
    <location>
        <position position="173"/>
    </location>
    <ligand>
        <name>Zn(2+)</name>
        <dbReference type="ChEBI" id="CHEBI:29105"/>
        <label>2</label>
    </ligand>
</feature>
<dbReference type="InterPro" id="IPR036869">
    <property type="entry name" value="J_dom_sf"/>
</dbReference>
<dbReference type="Pfam" id="PF01556">
    <property type="entry name" value="DnaJ_C"/>
    <property type="match status" value="1"/>
</dbReference>
<dbReference type="RefSeq" id="WP_096428460.1">
    <property type="nucleotide sequence ID" value="NZ_AP018042.1"/>
</dbReference>
<dbReference type="InterPro" id="IPR008971">
    <property type="entry name" value="HSP40/DnaJ_pept-bd"/>
</dbReference>
<proteinExistence type="inferred from homology"/>
<dbReference type="PROSITE" id="PS51188">
    <property type="entry name" value="ZF_CR"/>
    <property type="match status" value="1"/>
</dbReference>
<feature type="binding site" evidence="12">
    <location>
        <position position="199"/>
    </location>
    <ligand>
        <name>Zn(2+)</name>
        <dbReference type="ChEBI" id="CHEBI:29105"/>
        <label>2</label>
    </ligand>
</feature>
<dbReference type="Gene3D" id="1.10.287.110">
    <property type="entry name" value="DnaJ domain"/>
    <property type="match status" value="1"/>
</dbReference>
<feature type="binding site" evidence="12">
    <location>
        <position position="156"/>
    </location>
    <ligand>
        <name>Zn(2+)</name>
        <dbReference type="ChEBI" id="CHEBI:29105"/>
        <label>1</label>
    </ligand>
</feature>
<dbReference type="InterPro" id="IPR018253">
    <property type="entry name" value="DnaJ_domain_CS"/>
</dbReference>
<dbReference type="NCBIfam" id="NF010882">
    <property type="entry name" value="PRK14289.1"/>
    <property type="match status" value="1"/>
</dbReference>
<keyword evidence="6 12" id="KW-0862">Zinc</keyword>
<keyword evidence="4 12" id="KW-0677">Repeat</keyword>
<dbReference type="CDD" id="cd10719">
    <property type="entry name" value="DnaJ_zf"/>
    <property type="match status" value="1"/>
</dbReference>
<evidence type="ECO:0000256" key="3">
    <source>
        <dbReference type="ARBA" id="ARBA00022723"/>
    </source>
</evidence>
<dbReference type="Gene3D" id="2.60.260.20">
    <property type="entry name" value="Urease metallochaperone UreE, N-terminal domain"/>
    <property type="match status" value="2"/>
</dbReference>
<dbReference type="SUPFAM" id="SSF46565">
    <property type="entry name" value="Chaperone J-domain"/>
    <property type="match status" value="1"/>
</dbReference>
<dbReference type="NCBIfam" id="TIGR02349">
    <property type="entry name" value="DnaJ_bact"/>
    <property type="match status" value="1"/>
</dbReference>
<dbReference type="Proteomes" id="UP000218267">
    <property type="component" value="Chromosome"/>
</dbReference>
<feature type="repeat" description="CXXCXGXG motif" evidence="12">
    <location>
        <begin position="153"/>
        <end position="160"/>
    </location>
</feature>
<evidence type="ECO:0000256" key="9">
    <source>
        <dbReference type="ARBA" id="ARBA00053423"/>
    </source>
</evidence>
<evidence type="ECO:0000256" key="11">
    <source>
        <dbReference type="ARBA" id="ARBA00067609"/>
    </source>
</evidence>
<dbReference type="PROSITE" id="PS50076">
    <property type="entry name" value="DNAJ_2"/>
    <property type="match status" value="1"/>
</dbReference>
<sequence>MSKRDYYEVLGVAKSASETEIKKAYRKKAIQYHPDKNPDDKQAEENFKEAAEAYEVLSNPEKRQRFDQYGHAGMSGSAGGGYSGGGMNMEDIFSHFGDIFGGGGFGGGFGGGGGRSSRRVNRGSNLRVKVKLTLQEISEGVEKKIKVKKHIECKSCNGSGAKDGSSFSSCSTCHGSGQITRIQNTILGQMQTASTCPSCGGEGKIITNKCTSCSGEGTVQDEEVITINIPAGVAEGMQLSVSGRGNAARRGGVNGDLLILVHEEEHPELIRDENDLLYNLFVSIPDSILGTAVEIPTIQNKVKVKIDAGTQSGKILRLRGKGLPDINGYGRGDLLVKINIWVPNNVSKDEKKILEKLQTSESFTPNPTAQEKSFFKKVKNFFD</sequence>
<feature type="repeat" description="CXXCXGXG motif" evidence="12">
    <location>
        <begin position="170"/>
        <end position="177"/>
    </location>
</feature>
<keyword evidence="5 12" id="KW-0863">Zinc-finger</keyword>